<dbReference type="PANTHER" id="PTHR43682">
    <property type="entry name" value="LACTATE UTILIZATION PROTEIN C"/>
    <property type="match status" value="1"/>
</dbReference>
<dbReference type="Proteomes" id="UP000250086">
    <property type="component" value="Unassembled WGS sequence"/>
</dbReference>
<dbReference type="Pfam" id="PF02589">
    <property type="entry name" value="LUD_dom"/>
    <property type="match status" value="1"/>
</dbReference>
<dbReference type="EMBL" id="UAPV01000001">
    <property type="protein sequence ID" value="SPT70407.1"/>
    <property type="molecule type" value="Genomic_DNA"/>
</dbReference>
<reference evidence="2 3" key="1">
    <citation type="submission" date="2018-06" db="EMBL/GenBank/DDBJ databases">
        <authorList>
            <consortium name="Pathogen Informatics"/>
            <person name="Doyle S."/>
        </authorList>
    </citation>
    <scope>NUCLEOTIDE SEQUENCE [LARGE SCALE GENOMIC DNA]</scope>
    <source>
        <strain evidence="2 3">NCTC13093</strain>
    </source>
</reference>
<dbReference type="SUPFAM" id="SSF100950">
    <property type="entry name" value="NagB/RpiA/CoA transferase-like"/>
    <property type="match status" value="1"/>
</dbReference>
<evidence type="ECO:0000259" key="1">
    <source>
        <dbReference type="Pfam" id="PF02589"/>
    </source>
</evidence>
<evidence type="ECO:0000313" key="2">
    <source>
        <dbReference type="EMBL" id="SPT70407.1"/>
    </source>
</evidence>
<dbReference type="InterPro" id="IPR003741">
    <property type="entry name" value="LUD_dom"/>
</dbReference>
<feature type="domain" description="LUD" evidence="1">
    <location>
        <begin position="49"/>
        <end position="220"/>
    </location>
</feature>
<dbReference type="InterPro" id="IPR024185">
    <property type="entry name" value="FTHF_cligase-like_sf"/>
</dbReference>
<accession>A0A2X0WJ33</accession>
<dbReference type="RefSeq" id="WP_113744479.1">
    <property type="nucleotide sequence ID" value="NZ_UAPV01000001.1"/>
</dbReference>
<name>A0A2X0WJ33_9GAMM</name>
<dbReference type="Gene3D" id="3.40.50.10420">
    <property type="entry name" value="NagB/RpiA/CoA transferase-like"/>
    <property type="match status" value="1"/>
</dbReference>
<protein>
    <submittedName>
        <fullName evidence="2">Uncharacterized ACR, YkgG family COG1556</fullName>
    </submittedName>
</protein>
<dbReference type="PANTHER" id="PTHR43682:SF1">
    <property type="entry name" value="LACTATE UTILIZATION PROTEIN C"/>
    <property type="match status" value="1"/>
</dbReference>
<dbReference type="InterPro" id="IPR037171">
    <property type="entry name" value="NagB/RpiA_transferase-like"/>
</dbReference>
<proteinExistence type="predicted"/>
<evidence type="ECO:0000313" key="3">
    <source>
        <dbReference type="Proteomes" id="UP000250086"/>
    </source>
</evidence>
<gene>
    <name evidence="2" type="ORF">NCTC13093_01822</name>
</gene>
<dbReference type="AlphaFoldDB" id="A0A2X0WJ33"/>
<sequence>MSNETIEAISQRSREAILGRIKNTAPVEQCSHDVDYDPVAHIVMQDDLIENLKNNMTNNKFIVHDIDEASLIDTINAITKEHGLDKNFIYGPSLALDVDKINAQNKVCFDKAIEDVREEVFASSFSVIHAYAGVSSHGVACVVSSETQPRMLSLAPTLCIILLKKSDVVKSLTDALGKVKAAHKVLPSNILFIAGPSRTSDVELITVFGVHGSQIVHLLLY</sequence>
<keyword evidence="3" id="KW-1185">Reference proteome</keyword>
<organism evidence="2 3">
    <name type="scientific">Anaerobiospirillum thomasii</name>
    <dbReference type="NCBI Taxonomy" id="179995"/>
    <lineage>
        <taxon>Bacteria</taxon>
        <taxon>Pseudomonadati</taxon>
        <taxon>Pseudomonadota</taxon>
        <taxon>Gammaproteobacteria</taxon>
        <taxon>Aeromonadales</taxon>
        <taxon>Succinivibrionaceae</taxon>
        <taxon>Anaerobiospirillum</taxon>
    </lineage>
</organism>